<dbReference type="PANTHER" id="PTHR11548:SF9">
    <property type="entry name" value="THYMIDYLATE SYNTHASE"/>
    <property type="match status" value="1"/>
</dbReference>
<comment type="subcellular location">
    <subcellularLocation>
        <location evidence="6">Cytoplasm</location>
    </subcellularLocation>
</comment>
<dbReference type="Pfam" id="PF00303">
    <property type="entry name" value="Thymidylat_synt"/>
    <property type="match status" value="1"/>
</dbReference>
<keyword evidence="10" id="KW-1185">Reference proteome</keyword>
<dbReference type="CDD" id="cd00351">
    <property type="entry name" value="TS_Pyrimidine_HMase"/>
    <property type="match status" value="1"/>
</dbReference>
<feature type="binding site" description="in other chain" evidence="6">
    <location>
        <begin position="258"/>
        <end position="260"/>
    </location>
    <ligand>
        <name>dUMP</name>
        <dbReference type="ChEBI" id="CHEBI:246422"/>
        <note>ligand shared between dimeric partners</note>
    </ligand>
</feature>
<dbReference type="HAMAP" id="MF_00008">
    <property type="entry name" value="Thymidy_synth_bact"/>
    <property type="match status" value="1"/>
</dbReference>
<dbReference type="InterPro" id="IPR023451">
    <property type="entry name" value="Thymidate_synth/dCMP_Mease_dom"/>
</dbReference>
<feature type="binding site" description="in other chain" evidence="6">
    <location>
        <position position="228"/>
    </location>
    <ligand>
        <name>dUMP</name>
        <dbReference type="ChEBI" id="CHEBI:246422"/>
        <note>ligand shared between dimeric partners</note>
    </ligand>
</feature>
<accession>A0ABY4PF07</accession>
<comment type="catalytic activity">
    <reaction evidence="6">
        <text>dUMP + (6R)-5,10-methylene-5,6,7,8-tetrahydrofolate = 7,8-dihydrofolate + dTMP</text>
        <dbReference type="Rhea" id="RHEA:12104"/>
        <dbReference type="ChEBI" id="CHEBI:15636"/>
        <dbReference type="ChEBI" id="CHEBI:57451"/>
        <dbReference type="ChEBI" id="CHEBI:63528"/>
        <dbReference type="ChEBI" id="CHEBI:246422"/>
        <dbReference type="EC" id="2.1.1.45"/>
    </reaction>
</comment>
<dbReference type="Gene3D" id="3.30.572.10">
    <property type="entry name" value="Thymidylate synthase/dCMP hydroxymethylase domain"/>
    <property type="match status" value="1"/>
</dbReference>
<keyword evidence="4 6" id="KW-0808">Transferase</keyword>
<comment type="subunit">
    <text evidence="6">Homodimer.</text>
</comment>
<dbReference type="GO" id="GO:0004799">
    <property type="term" value="F:thymidylate synthase activity"/>
    <property type="evidence" value="ECO:0007669"/>
    <property type="project" value="UniProtKB-EC"/>
</dbReference>
<comment type="caution">
    <text evidence="6">Lacks conserved residue(s) required for the propagation of feature annotation.</text>
</comment>
<name>A0ABY4PF07_9LACO</name>
<dbReference type="EMBL" id="CP093365">
    <property type="protein sequence ID" value="UQS84393.1"/>
    <property type="molecule type" value="Genomic_DNA"/>
</dbReference>
<evidence type="ECO:0000256" key="6">
    <source>
        <dbReference type="HAMAP-Rule" id="MF_00008"/>
    </source>
</evidence>
<feature type="binding site" evidence="6">
    <location>
        <position position="314"/>
    </location>
    <ligand>
        <name>(6R)-5,10-methylene-5,6,7,8-tetrahydrofolate</name>
        <dbReference type="ChEBI" id="CHEBI:15636"/>
    </ligand>
</feature>
<gene>
    <name evidence="6" type="primary">thyA</name>
    <name evidence="9" type="ORF">MOO47_00485</name>
</gene>
<dbReference type="GO" id="GO:0032259">
    <property type="term" value="P:methylation"/>
    <property type="evidence" value="ECO:0007669"/>
    <property type="project" value="UniProtKB-KW"/>
</dbReference>
<keyword evidence="2 6" id="KW-0963">Cytoplasm</keyword>
<feature type="binding site" description="in other chain" evidence="6">
    <location>
        <begin position="217"/>
        <end position="220"/>
    </location>
    <ligand>
        <name>dUMP</name>
        <dbReference type="ChEBI" id="CHEBI:246422"/>
        <note>ligand shared between dimeric partners</note>
    </ligand>
</feature>
<comment type="similarity">
    <text evidence="6">Belongs to the thymidylate synthase family. Bacterial-type ThyA subfamily.</text>
</comment>
<evidence type="ECO:0000256" key="2">
    <source>
        <dbReference type="ARBA" id="ARBA00022490"/>
    </source>
</evidence>
<evidence type="ECO:0000256" key="4">
    <source>
        <dbReference type="ARBA" id="ARBA00022679"/>
    </source>
</evidence>
<dbReference type="InterPro" id="IPR036926">
    <property type="entry name" value="Thymidate_synth/dCMP_Mease_sf"/>
</dbReference>
<dbReference type="InterPro" id="IPR020940">
    <property type="entry name" value="Thymidylate_synthase_AS"/>
</dbReference>
<dbReference type="EC" id="2.1.1.45" evidence="1 6"/>
<keyword evidence="3 6" id="KW-0489">Methyltransferase</keyword>
<evidence type="ECO:0000256" key="7">
    <source>
        <dbReference type="PROSITE-ProRule" id="PRU10016"/>
    </source>
</evidence>
<comment type="pathway">
    <text evidence="6">Pyrimidine metabolism; dTTP biosynthesis.</text>
</comment>
<dbReference type="RefSeq" id="WP_249513576.1">
    <property type="nucleotide sequence ID" value="NZ_CP093365.1"/>
</dbReference>
<dbReference type="InterPro" id="IPR000398">
    <property type="entry name" value="Thymidylate_synthase"/>
</dbReference>
<feature type="active site" description="Nucleophile" evidence="6">
    <location>
        <position position="197"/>
    </location>
</feature>
<evidence type="ECO:0000313" key="9">
    <source>
        <dbReference type="EMBL" id="UQS84393.1"/>
    </source>
</evidence>
<dbReference type="PRINTS" id="PR00108">
    <property type="entry name" value="THYMDSNTHASE"/>
</dbReference>
<feature type="domain" description="Thymidylate synthase/dCMP hydroxymethylase" evidence="8">
    <location>
        <begin position="4"/>
        <end position="315"/>
    </location>
</feature>
<feature type="binding site" evidence="6">
    <location>
        <position position="220"/>
    </location>
    <ligand>
        <name>(6R)-5,10-methylene-5,6,7,8-tetrahydrofolate</name>
        <dbReference type="ChEBI" id="CHEBI:15636"/>
    </ligand>
</feature>
<reference evidence="9 10" key="1">
    <citation type="journal article" date="2022" name="Int. J. Syst. Evol. Microbiol.">
        <title>Apilactobacillus apisilvae sp. nov., Nicolia spurrieriana gen. nov. sp. nov., Bombilactobacillus folatiphilus sp. nov. and Bombilactobacillus thymidiniphilus sp. nov., four new lactic acid bacterial isolates from stingless bees Tetragonula carbonaria and Austroplebeia australis.</title>
        <authorList>
            <person name="Oliphant S.A."/>
            <person name="Watson-Haigh N.S."/>
            <person name="Sumby K.M."/>
            <person name="Gardner J."/>
            <person name="Groom S."/>
            <person name="Jiranek V."/>
        </authorList>
    </citation>
    <scope>NUCLEOTIDE SEQUENCE [LARGE SCALE GENOMIC DNA]</scope>
    <source>
        <strain evidence="9 10">SG4_A1</strain>
    </source>
</reference>
<feature type="active site" evidence="7">
    <location>
        <position position="197"/>
    </location>
</feature>
<protein>
    <recommendedName>
        <fullName evidence="1 6">Thymidylate synthase</fullName>
        <shortName evidence="6">TS</shortName>
        <shortName evidence="6">TSase</shortName>
        <ecNumber evidence="1 6">2.1.1.45</ecNumber>
    </recommendedName>
</protein>
<feature type="binding site" description="in other chain" evidence="6">
    <location>
        <position position="23"/>
    </location>
    <ligand>
        <name>dUMP</name>
        <dbReference type="ChEBI" id="CHEBI:246422"/>
        <note>ligand shared between dimeric partners</note>
    </ligand>
</feature>
<evidence type="ECO:0000313" key="10">
    <source>
        <dbReference type="Proteomes" id="UP000831947"/>
    </source>
</evidence>
<feature type="binding site" evidence="6">
    <location>
        <begin position="177"/>
        <end position="178"/>
    </location>
    <ligand>
        <name>dUMP</name>
        <dbReference type="ChEBI" id="CHEBI:246422"/>
        <note>ligand shared between dimeric partners</note>
    </ligand>
</feature>
<keyword evidence="5 6" id="KW-0545">Nucleotide biosynthesis</keyword>
<sequence length="315" mass="36498">MNEQQYLNMLQTVLQHGHHKNDRTNTGTISLFGYQLRFDLQDSFPLLTTKKVPFSLIKSELIWFLRGDTNIRFLLKHNNHIWDEWAFENYVKSAAYQGPDMTDFGQRSLQDPIFAQQYYEQKKLFCERILADDDFAVQYGDLGEVYGKQWRKWPTANQPIDQIADVIEQIKTNPNSRRLIISAWNPGELAQMALPPCHTLFQFYVNDGTLSCQLYQRSADMFLGVPFNIASYALLTQLIAKVTNLKVGEFIHTFGDAHIYQNHVEQVKLQLQRPLLSGPQLWLDPQITSLDNLQMEQIKVNNYHYAPAIKAPVAV</sequence>
<evidence type="ECO:0000256" key="1">
    <source>
        <dbReference type="ARBA" id="ARBA00011947"/>
    </source>
</evidence>
<evidence type="ECO:0000256" key="3">
    <source>
        <dbReference type="ARBA" id="ARBA00022603"/>
    </source>
</evidence>
<organism evidence="9 10">
    <name type="scientific">Bombilactobacillus thymidiniphilus</name>
    <dbReference type="NCBI Taxonomy" id="2923363"/>
    <lineage>
        <taxon>Bacteria</taxon>
        <taxon>Bacillati</taxon>
        <taxon>Bacillota</taxon>
        <taxon>Bacilli</taxon>
        <taxon>Lactobacillales</taxon>
        <taxon>Lactobacillaceae</taxon>
        <taxon>Bombilactobacillus</taxon>
    </lineage>
</organism>
<comment type="function">
    <text evidence="6">Catalyzes the reductive methylation of 2'-deoxyuridine-5'-monophosphate (dUMP) to 2'-deoxythymidine-5'-monophosphate (dTMP) while utilizing 5,10-methylenetetrahydrofolate (mTHF) as the methyl donor and reductant in the reaction, yielding dihydrofolate (DHF) as a by-product. This enzymatic reaction provides an intracellular de novo source of dTMP, an essential precursor for DNA biosynthesis.</text>
</comment>
<dbReference type="PROSITE" id="PS00091">
    <property type="entry name" value="THYMIDYLATE_SYNTHASE"/>
    <property type="match status" value="1"/>
</dbReference>
<evidence type="ECO:0000259" key="8">
    <source>
        <dbReference type="Pfam" id="PF00303"/>
    </source>
</evidence>
<dbReference type="NCBIfam" id="NF002496">
    <property type="entry name" value="PRK01827.1-2"/>
    <property type="match status" value="1"/>
</dbReference>
<proteinExistence type="inferred from homology"/>
<dbReference type="InterPro" id="IPR045097">
    <property type="entry name" value="Thymidate_synth/dCMP_Mease"/>
</dbReference>
<dbReference type="Proteomes" id="UP000831947">
    <property type="component" value="Chromosome"/>
</dbReference>
<evidence type="ECO:0000256" key="5">
    <source>
        <dbReference type="ARBA" id="ARBA00022727"/>
    </source>
</evidence>
<dbReference type="NCBIfam" id="TIGR03284">
    <property type="entry name" value="thym_sym"/>
    <property type="match status" value="1"/>
</dbReference>
<dbReference type="SUPFAM" id="SSF55831">
    <property type="entry name" value="Thymidylate synthase/dCMP hydroxymethylase"/>
    <property type="match status" value="1"/>
</dbReference>
<dbReference type="PANTHER" id="PTHR11548">
    <property type="entry name" value="THYMIDYLATE SYNTHASE 1"/>
    <property type="match status" value="1"/>
</dbReference>